<dbReference type="GO" id="GO:0016798">
    <property type="term" value="F:hydrolase activity, acting on glycosyl bonds"/>
    <property type="evidence" value="ECO:0007669"/>
    <property type="project" value="UniProtKB-KW"/>
</dbReference>
<keyword evidence="2" id="KW-0326">Glycosidase</keyword>
<dbReference type="Gene3D" id="2.60.40.10">
    <property type="entry name" value="Immunoglobulins"/>
    <property type="match status" value="1"/>
</dbReference>
<dbReference type="GO" id="GO:0005975">
    <property type="term" value="P:carbohydrate metabolic process"/>
    <property type="evidence" value="ECO:0007669"/>
    <property type="project" value="InterPro"/>
</dbReference>
<keyword evidence="5" id="KW-1185">Reference proteome</keyword>
<dbReference type="SUPFAM" id="SSF51011">
    <property type="entry name" value="Glycosyl hydrolase domain"/>
    <property type="match status" value="1"/>
</dbReference>
<dbReference type="Pfam" id="PF00128">
    <property type="entry name" value="Alpha-amylase"/>
    <property type="match status" value="1"/>
</dbReference>
<dbReference type="OrthoDB" id="9806009at2"/>
<dbReference type="Pfam" id="PF10438">
    <property type="entry name" value="Cyc-maltodext_C"/>
    <property type="match status" value="1"/>
</dbReference>
<dbReference type="RefSeq" id="WP_052432179.1">
    <property type="nucleotide sequence ID" value="NZ_JRYR02000001.1"/>
</dbReference>
<dbReference type="InterPro" id="IPR015171">
    <property type="entry name" value="Cyc-maltodext_N"/>
</dbReference>
<dbReference type="SMART" id="SM00642">
    <property type="entry name" value="Aamy"/>
    <property type="match status" value="1"/>
</dbReference>
<dbReference type="PANTHER" id="PTHR10357:SF210">
    <property type="entry name" value="MALTODEXTRIN GLUCOSIDASE"/>
    <property type="match status" value="1"/>
</dbReference>
<protein>
    <recommendedName>
        <fullName evidence="3">Glycosyl hydrolase family 13 catalytic domain-containing protein</fullName>
    </recommendedName>
</protein>
<accession>A0A1S1YVK7</accession>
<dbReference type="AlphaFoldDB" id="A0A1S1YVK7"/>
<dbReference type="InterPro" id="IPR013780">
    <property type="entry name" value="Glyco_hydro_b"/>
</dbReference>
<dbReference type="STRING" id="915059.NH26_01230"/>
<reference evidence="4 5" key="1">
    <citation type="journal article" date="2012" name="Int. J. Syst. Evol. Microbiol.">
        <title>Flammeovirga pacifica sp. nov., isolated from deep-sea sediment.</title>
        <authorList>
            <person name="Xu H."/>
            <person name="Fu Y."/>
            <person name="Yang N."/>
            <person name="Ding Z."/>
            <person name="Lai Q."/>
            <person name="Zeng R."/>
        </authorList>
    </citation>
    <scope>NUCLEOTIDE SEQUENCE [LARGE SCALE GENOMIC DNA]</scope>
    <source>
        <strain evidence="5">DSM 24597 / LMG 26175 / WPAGA1</strain>
    </source>
</reference>
<dbReference type="SUPFAM" id="SSF81296">
    <property type="entry name" value="E set domains"/>
    <property type="match status" value="1"/>
</dbReference>
<feature type="domain" description="Glycosyl hydrolase family 13 catalytic" evidence="3">
    <location>
        <begin position="112"/>
        <end position="509"/>
    </location>
</feature>
<proteinExistence type="predicted"/>
<dbReference type="InterPro" id="IPR017853">
    <property type="entry name" value="GH"/>
</dbReference>
<sequence length="602" mass="70171">MIKKVEPPFWWNAFARKELQILLYGTNISRYTVNIEDNNVGVVLKNCIKTNNPNYLFLEILLPKNCPSGSFFIHLNDGAKYVEYEYHIYQSKLNPKYQIKETTITQQDAIYLIMPDRFAKGGDFTSKKLFEKENKKVPHARHGGDLQGILNKVDYINNLGCTTLWLTPIEENNAQSFSYHGYGITDFYSVDERLGDNHLYKKLSDKIHKKGMKLIKDVVLNHIGIEHNWLKDLPDTSWLNNQTYIEGDKMSYHGTNYHVNTAFDPYVSDEDLRATQEGWFTDQMPDLNQDHPLLATYLIQNTLWWIEYAQLDGLRIDTFGYVFPSFNNDWVKAIKLEFPALYIVAEILVGETPFAAKYGHYNTYNVSAVTDLPLAFTAVKSFRSSDRSNFWESEMHQLYNQLSQDFLHTNPYLLMTCLDNHDITRVFSKIKSIKRLKLALGFLLTTRGIPQLYYGTEFLYEGLENDHSSLREDVMGGWKKDKKNLFEKKGRTKKQNKIWDYLSRLLQWRKSSDAIAKGKLVHFIPIDEVYVYFRISDLQTIAIIINNNDDTTQLINFEKYKSVVENFHVGINILSDKKVDLSIPYTINPLKIHILELKKRGK</sequence>
<evidence type="ECO:0000313" key="4">
    <source>
        <dbReference type="EMBL" id="OHX65068.1"/>
    </source>
</evidence>
<gene>
    <name evidence="4" type="ORF">NH26_01230</name>
</gene>
<dbReference type="Gene3D" id="2.60.40.1180">
    <property type="entry name" value="Golgi alpha-mannosidase II"/>
    <property type="match status" value="1"/>
</dbReference>
<keyword evidence="1" id="KW-0378">Hydrolase</keyword>
<dbReference type="InterPro" id="IPR014756">
    <property type="entry name" value="Ig_E-set"/>
</dbReference>
<dbReference type="Gene3D" id="3.20.20.80">
    <property type="entry name" value="Glycosidases"/>
    <property type="match status" value="1"/>
</dbReference>
<evidence type="ECO:0000256" key="2">
    <source>
        <dbReference type="ARBA" id="ARBA00023295"/>
    </source>
</evidence>
<evidence type="ECO:0000313" key="5">
    <source>
        <dbReference type="Proteomes" id="UP000179797"/>
    </source>
</evidence>
<dbReference type="Pfam" id="PF09087">
    <property type="entry name" value="Cyc-maltodext_N"/>
    <property type="match status" value="1"/>
</dbReference>
<evidence type="ECO:0000256" key="1">
    <source>
        <dbReference type="ARBA" id="ARBA00022801"/>
    </source>
</evidence>
<name>A0A1S1YVK7_FLAPC</name>
<comment type="caution">
    <text evidence="4">The sequence shown here is derived from an EMBL/GenBank/DDBJ whole genome shotgun (WGS) entry which is preliminary data.</text>
</comment>
<dbReference type="InterPro" id="IPR006047">
    <property type="entry name" value="GH13_cat_dom"/>
</dbReference>
<dbReference type="PANTHER" id="PTHR10357">
    <property type="entry name" value="ALPHA-AMYLASE FAMILY MEMBER"/>
    <property type="match status" value="1"/>
</dbReference>
<evidence type="ECO:0000259" key="3">
    <source>
        <dbReference type="SMART" id="SM00642"/>
    </source>
</evidence>
<dbReference type="InterPro" id="IPR019492">
    <property type="entry name" value="Cyclo-malto-dextrinase_C"/>
</dbReference>
<dbReference type="InterPro" id="IPR013783">
    <property type="entry name" value="Ig-like_fold"/>
</dbReference>
<dbReference type="Proteomes" id="UP000179797">
    <property type="component" value="Unassembled WGS sequence"/>
</dbReference>
<dbReference type="EMBL" id="JRYR02000001">
    <property type="protein sequence ID" value="OHX65068.1"/>
    <property type="molecule type" value="Genomic_DNA"/>
</dbReference>
<dbReference type="SUPFAM" id="SSF51445">
    <property type="entry name" value="(Trans)glycosidases"/>
    <property type="match status" value="1"/>
</dbReference>
<organism evidence="4 5">
    <name type="scientific">Flammeovirga pacifica</name>
    <dbReference type="NCBI Taxonomy" id="915059"/>
    <lineage>
        <taxon>Bacteria</taxon>
        <taxon>Pseudomonadati</taxon>
        <taxon>Bacteroidota</taxon>
        <taxon>Cytophagia</taxon>
        <taxon>Cytophagales</taxon>
        <taxon>Flammeovirgaceae</taxon>
        <taxon>Flammeovirga</taxon>
    </lineage>
</organism>